<dbReference type="SUPFAM" id="SSF54106">
    <property type="entry name" value="LysM domain"/>
    <property type="match status" value="1"/>
</dbReference>
<dbReference type="PANTHER" id="PTHR21666:SF270">
    <property type="entry name" value="MUREIN HYDROLASE ACTIVATOR ENVC"/>
    <property type="match status" value="1"/>
</dbReference>
<dbReference type="Gene3D" id="2.20.230.10">
    <property type="entry name" value="Resuscitation-promoting factor rpfb"/>
    <property type="match status" value="1"/>
</dbReference>
<evidence type="ECO:0000259" key="3">
    <source>
        <dbReference type="PROSITE" id="PS51782"/>
    </source>
</evidence>
<dbReference type="Pfam" id="PF01551">
    <property type="entry name" value="Peptidase_M23"/>
    <property type="match status" value="1"/>
</dbReference>
<dbReference type="Gene3D" id="2.70.70.10">
    <property type="entry name" value="Glucose Permease (Domain IIA)"/>
    <property type="match status" value="1"/>
</dbReference>
<dbReference type="SMART" id="SM00257">
    <property type="entry name" value="LysM"/>
    <property type="match status" value="1"/>
</dbReference>
<feature type="domain" description="LysM" evidence="3">
    <location>
        <begin position="266"/>
        <end position="310"/>
    </location>
</feature>
<reference evidence="4 5" key="1">
    <citation type="submission" date="2019-07" db="EMBL/GenBank/DDBJ databases">
        <authorList>
            <person name="Kim J."/>
        </authorList>
    </citation>
    <scope>NUCLEOTIDE SEQUENCE [LARGE SCALE GENOMIC DNA]</scope>
    <source>
        <strain evidence="4 5">JC52</strain>
    </source>
</reference>
<dbReference type="PROSITE" id="PS51782">
    <property type="entry name" value="LYSM"/>
    <property type="match status" value="1"/>
</dbReference>
<keyword evidence="1" id="KW-0732">Signal</keyword>
<protein>
    <submittedName>
        <fullName evidence="4">M23 family metallopeptidase</fullName>
    </submittedName>
</protein>
<dbReference type="PROSITE" id="PS51109">
    <property type="entry name" value="G5"/>
    <property type="match status" value="1"/>
</dbReference>
<dbReference type="SUPFAM" id="SSF51261">
    <property type="entry name" value="Duplicated hybrid motif"/>
    <property type="match status" value="1"/>
</dbReference>
<proteinExistence type="predicted"/>
<sequence>MNFNTITDRMKSVLSKLRSKPSEVTSENKEQQPALPAVPKERVKFTYEGMKSQLLLKKWVIAKSVTTLGVITAVVWAGNHYVHANMVDYYHVIVNGQDVGSVSDEGKVEQYKEAMKQKLAQSSADVQMAVQAPKIEFTREKAFMVKTNDEVVLDKLNGYFSAHPVGVQLMVDGKPMGILKDNSTAQKVLDQIKSEAVASLQKKKESGKVGILSASAAPANTVAESELLKADFVQKVEMKEVPIEASELNKPEDVQKKLETGDVQPTKYTVEQGDCVSCIAKKLDIPKQVIYQNNPSINNDMIKVGQQLDLTVLQPTLAVRTVEKVVENQEIQYDTEYQQDASMRVGVTQVISPGKNGMKKVTVELTKVNGLLEEEKVLDENITQDPVKAVVKRGTKVVLGEGSGKFAWPVVGATITSTFGTRWGAFHKGVDLAGNRNIMAADNGKVVYTGYKSDYGNHIIIDHMNGYRTLYGHLSQINTSVGKIVEKGESIGIMGSTGDSTGVHLHFEVQKNGAPDNPLKYLNR</sequence>
<evidence type="ECO:0000259" key="2">
    <source>
        <dbReference type="PROSITE" id="PS51109"/>
    </source>
</evidence>
<dbReference type="AlphaFoldDB" id="A0A559KF21"/>
<gene>
    <name evidence="4" type="ORF">FPZ49_06330</name>
</gene>
<dbReference type="InterPro" id="IPR011098">
    <property type="entry name" value="G5_dom"/>
</dbReference>
<dbReference type="CDD" id="cd00118">
    <property type="entry name" value="LysM"/>
    <property type="match status" value="1"/>
</dbReference>
<dbReference type="InterPro" id="IPR018392">
    <property type="entry name" value="LysM"/>
</dbReference>
<dbReference type="EMBL" id="VNJI01000006">
    <property type="protein sequence ID" value="TVY10723.1"/>
    <property type="molecule type" value="Genomic_DNA"/>
</dbReference>
<feature type="domain" description="G5" evidence="2">
    <location>
        <begin position="316"/>
        <end position="397"/>
    </location>
</feature>
<dbReference type="RefSeq" id="WP_144844668.1">
    <property type="nucleotide sequence ID" value="NZ_VNJI01000006.1"/>
</dbReference>
<dbReference type="SMART" id="SM01208">
    <property type="entry name" value="G5"/>
    <property type="match status" value="1"/>
</dbReference>
<organism evidence="4 5">
    <name type="scientific">Paenibacillus cremeus</name>
    <dbReference type="NCBI Taxonomy" id="2163881"/>
    <lineage>
        <taxon>Bacteria</taxon>
        <taxon>Bacillati</taxon>
        <taxon>Bacillota</taxon>
        <taxon>Bacilli</taxon>
        <taxon>Bacillales</taxon>
        <taxon>Paenibacillaceae</taxon>
        <taxon>Paenibacillus</taxon>
    </lineage>
</organism>
<dbReference type="Pfam" id="PF01476">
    <property type="entry name" value="LysM"/>
    <property type="match status" value="1"/>
</dbReference>
<dbReference type="InterPro" id="IPR036779">
    <property type="entry name" value="LysM_dom_sf"/>
</dbReference>
<accession>A0A559KF21</accession>
<evidence type="ECO:0000313" key="5">
    <source>
        <dbReference type="Proteomes" id="UP000317036"/>
    </source>
</evidence>
<keyword evidence="5" id="KW-1185">Reference proteome</keyword>
<dbReference type="Pfam" id="PF07501">
    <property type="entry name" value="G5"/>
    <property type="match status" value="1"/>
</dbReference>
<dbReference type="Gene3D" id="3.10.350.10">
    <property type="entry name" value="LysM domain"/>
    <property type="match status" value="1"/>
</dbReference>
<dbReference type="PANTHER" id="PTHR21666">
    <property type="entry name" value="PEPTIDASE-RELATED"/>
    <property type="match status" value="1"/>
</dbReference>
<evidence type="ECO:0000313" key="4">
    <source>
        <dbReference type="EMBL" id="TVY10723.1"/>
    </source>
</evidence>
<dbReference type="OrthoDB" id="9805799at2"/>
<dbReference type="InterPro" id="IPR050570">
    <property type="entry name" value="Cell_wall_metabolism_enzyme"/>
</dbReference>
<dbReference type="Proteomes" id="UP000317036">
    <property type="component" value="Unassembled WGS sequence"/>
</dbReference>
<dbReference type="GO" id="GO:0004222">
    <property type="term" value="F:metalloendopeptidase activity"/>
    <property type="evidence" value="ECO:0007669"/>
    <property type="project" value="TreeGrafter"/>
</dbReference>
<dbReference type="InterPro" id="IPR011055">
    <property type="entry name" value="Dup_hybrid_motif"/>
</dbReference>
<evidence type="ECO:0000256" key="1">
    <source>
        <dbReference type="ARBA" id="ARBA00022729"/>
    </source>
</evidence>
<name>A0A559KF21_9BACL</name>
<dbReference type="InterPro" id="IPR016047">
    <property type="entry name" value="M23ase_b-sheet_dom"/>
</dbReference>
<comment type="caution">
    <text evidence="4">The sequence shown here is derived from an EMBL/GenBank/DDBJ whole genome shotgun (WGS) entry which is preliminary data.</text>
</comment>
<dbReference type="CDD" id="cd12797">
    <property type="entry name" value="M23_peptidase"/>
    <property type="match status" value="1"/>
</dbReference>